<comment type="caution">
    <text evidence="1">The sequence shown here is derived from an EMBL/GenBank/DDBJ whole genome shotgun (WGS) entry which is preliminary data.</text>
</comment>
<proteinExistence type="predicted"/>
<name>A0ABQ3XHS5_9ACTN</name>
<reference evidence="1 2" key="1">
    <citation type="submission" date="2021-01" db="EMBL/GenBank/DDBJ databases">
        <title>Whole genome shotgun sequence of Actinoplanes couchii NBRC 106145.</title>
        <authorList>
            <person name="Komaki H."/>
            <person name="Tamura T."/>
        </authorList>
    </citation>
    <scope>NUCLEOTIDE SEQUENCE [LARGE SCALE GENOMIC DNA]</scope>
    <source>
        <strain evidence="1 2">NBRC 106145</strain>
    </source>
</reference>
<protein>
    <submittedName>
        <fullName evidence="1">Uncharacterized protein</fullName>
    </submittedName>
</protein>
<gene>
    <name evidence="1" type="ORF">Aco03nite_064650</name>
</gene>
<keyword evidence="2" id="KW-1185">Reference proteome</keyword>
<dbReference type="EMBL" id="BOMG01000080">
    <property type="protein sequence ID" value="GID58061.1"/>
    <property type="molecule type" value="Genomic_DNA"/>
</dbReference>
<sequence length="95" mass="11244">MVYYRGPTAEVTNERFVRYSANGQTVFAIAEITDVTTEVIDGPRWRVWRRARGLRLRAWHRGVLVVLYEHPDPRVFNMVCRALQRSLENRPESHF</sequence>
<evidence type="ECO:0000313" key="2">
    <source>
        <dbReference type="Proteomes" id="UP000612282"/>
    </source>
</evidence>
<accession>A0ABQ3XHS5</accession>
<evidence type="ECO:0000313" key="1">
    <source>
        <dbReference type="EMBL" id="GID58061.1"/>
    </source>
</evidence>
<dbReference type="Proteomes" id="UP000612282">
    <property type="component" value="Unassembled WGS sequence"/>
</dbReference>
<organism evidence="1 2">
    <name type="scientific">Actinoplanes couchii</name>
    <dbReference type="NCBI Taxonomy" id="403638"/>
    <lineage>
        <taxon>Bacteria</taxon>
        <taxon>Bacillati</taxon>
        <taxon>Actinomycetota</taxon>
        <taxon>Actinomycetes</taxon>
        <taxon>Micromonosporales</taxon>
        <taxon>Micromonosporaceae</taxon>
        <taxon>Actinoplanes</taxon>
    </lineage>
</organism>